<proteinExistence type="predicted"/>
<evidence type="ECO:0000256" key="1">
    <source>
        <dbReference type="SAM" id="SignalP"/>
    </source>
</evidence>
<gene>
    <name evidence="2" type="ORF">K3181_09075</name>
</gene>
<evidence type="ECO:0000313" key="3">
    <source>
        <dbReference type="Proteomes" id="UP000782554"/>
    </source>
</evidence>
<dbReference type="PROSITE" id="PS51257">
    <property type="entry name" value="PROKAR_LIPOPROTEIN"/>
    <property type="match status" value="1"/>
</dbReference>
<sequence length="49" mass="5230">MVSRKARTRSHQSLRLAVLAAALGVAGCFTAAFTFADQPVQAAEVVQQR</sequence>
<dbReference type="Proteomes" id="UP000782554">
    <property type="component" value="Unassembled WGS sequence"/>
</dbReference>
<evidence type="ECO:0000313" key="2">
    <source>
        <dbReference type="EMBL" id="MBX7501593.1"/>
    </source>
</evidence>
<feature type="signal peptide" evidence="1">
    <location>
        <begin position="1"/>
        <end position="31"/>
    </location>
</feature>
<keyword evidence="1" id="KW-0732">Signal</keyword>
<feature type="chain" id="PRO_5045560788" evidence="1">
    <location>
        <begin position="32"/>
        <end position="49"/>
    </location>
</feature>
<dbReference type="EMBL" id="JAIGNU010000001">
    <property type="protein sequence ID" value="MBX7501593.1"/>
    <property type="molecule type" value="Genomic_DNA"/>
</dbReference>
<organism evidence="2 3">
    <name type="scientific">Qipengyuania mesophila</name>
    <dbReference type="NCBI Taxonomy" id="2867246"/>
    <lineage>
        <taxon>Bacteria</taxon>
        <taxon>Pseudomonadati</taxon>
        <taxon>Pseudomonadota</taxon>
        <taxon>Alphaproteobacteria</taxon>
        <taxon>Sphingomonadales</taxon>
        <taxon>Erythrobacteraceae</taxon>
        <taxon>Qipengyuania</taxon>
    </lineage>
</organism>
<accession>A0ABS7JVA6</accession>
<reference evidence="2 3" key="1">
    <citation type="submission" date="2021-08" db="EMBL/GenBank/DDBJ databases">
        <title>Comparative Genomics Analysis of the Genus Qipengyuania Reveals Extensive Genetic Diversity and Metabolic Versatility, Including the Description of Fifteen Novel Species.</title>
        <authorList>
            <person name="Liu Y."/>
        </authorList>
    </citation>
    <scope>NUCLEOTIDE SEQUENCE [LARGE SCALE GENOMIC DNA]</scope>
    <source>
        <strain evidence="2 3">YG27</strain>
    </source>
</reference>
<comment type="caution">
    <text evidence="2">The sequence shown here is derived from an EMBL/GenBank/DDBJ whole genome shotgun (WGS) entry which is preliminary data.</text>
</comment>
<keyword evidence="3" id="KW-1185">Reference proteome</keyword>
<dbReference type="RefSeq" id="WP_221602666.1">
    <property type="nucleotide sequence ID" value="NZ_JAIGNU010000001.1"/>
</dbReference>
<protein>
    <submittedName>
        <fullName evidence="2">Uncharacterized protein</fullName>
    </submittedName>
</protein>
<name>A0ABS7JVA6_9SPHN</name>